<dbReference type="SUPFAM" id="SSF103481">
    <property type="entry name" value="Multidrug resistance efflux transporter EmrE"/>
    <property type="match status" value="2"/>
</dbReference>
<evidence type="ECO:0000256" key="1">
    <source>
        <dbReference type="ARBA" id="ARBA00004651"/>
    </source>
</evidence>
<sequence>MSVPGRSSLAGTTAAVATGITANLIWGLAFLVPVLLSAFDPVVITLGRYVSYGVVSLLILAVTRTRLRGLGRDVWLMAALFAFTGNVGYYFFLVQGVALVGAPVVAVIIGTLPVTVALYGNWRQREFPFSRLALPMALIAAGLILVNLTEAGGSGTADRPLGAQLAGGGCALLALLMWTWYGVANAAFLKTHPDMTSGRWATLIGVVTLVMALLASPLLLLGSTASPTPGTGGVGDSVAWLIVGSLVLGILVSWGGTLLWNRASHQLPVSVSGQLIVFETISGLSYVFLAERRLPPPVEVAGIAVVIIGVLIGIRRSMRQAAREPVGHLNHGNDR</sequence>
<feature type="transmembrane region" description="Helical" evidence="7">
    <location>
        <begin position="132"/>
        <end position="149"/>
    </location>
</feature>
<dbReference type="InterPro" id="IPR000620">
    <property type="entry name" value="EamA_dom"/>
</dbReference>
<dbReference type="PANTHER" id="PTHR32322">
    <property type="entry name" value="INNER MEMBRANE TRANSPORTER"/>
    <property type="match status" value="1"/>
</dbReference>
<evidence type="ECO:0000256" key="4">
    <source>
        <dbReference type="ARBA" id="ARBA00022692"/>
    </source>
</evidence>
<keyword evidence="6 7" id="KW-0472">Membrane</keyword>
<feature type="transmembrane region" description="Helical" evidence="7">
    <location>
        <begin position="240"/>
        <end position="260"/>
    </location>
</feature>
<feature type="transmembrane region" description="Helical" evidence="7">
    <location>
        <begin position="294"/>
        <end position="314"/>
    </location>
</feature>
<evidence type="ECO:0000259" key="8">
    <source>
        <dbReference type="Pfam" id="PF00892"/>
    </source>
</evidence>
<feature type="transmembrane region" description="Helical" evidence="7">
    <location>
        <begin position="42"/>
        <end position="62"/>
    </location>
</feature>
<feature type="transmembrane region" description="Helical" evidence="7">
    <location>
        <begin position="200"/>
        <end position="220"/>
    </location>
</feature>
<keyword evidence="10" id="KW-1185">Reference proteome</keyword>
<evidence type="ECO:0000256" key="7">
    <source>
        <dbReference type="SAM" id="Phobius"/>
    </source>
</evidence>
<comment type="subcellular location">
    <subcellularLocation>
        <location evidence="1">Cell membrane</location>
        <topology evidence="1">Multi-pass membrane protein</topology>
    </subcellularLocation>
</comment>
<feature type="transmembrane region" description="Helical" evidence="7">
    <location>
        <begin position="98"/>
        <end position="120"/>
    </location>
</feature>
<dbReference type="EMBL" id="JACHJP010000004">
    <property type="protein sequence ID" value="MBB4917285.1"/>
    <property type="molecule type" value="Genomic_DNA"/>
</dbReference>
<keyword evidence="4 7" id="KW-0812">Transmembrane</keyword>
<organism evidence="9 10">
    <name type="scientific">Streptosporangium saharense</name>
    <dbReference type="NCBI Taxonomy" id="1706840"/>
    <lineage>
        <taxon>Bacteria</taxon>
        <taxon>Bacillati</taxon>
        <taxon>Actinomycetota</taxon>
        <taxon>Actinomycetes</taxon>
        <taxon>Streptosporangiales</taxon>
        <taxon>Streptosporangiaceae</taxon>
        <taxon>Streptosporangium</taxon>
    </lineage>
</organism>
<keyword evidence="3" id="KW-1003">Cell membrane</keyword>
<evidence type="ECO:0000256" key="2">
    <source>
        <dbReference type="ARBA" id="ARBA00007362"/>
    </source>
</evidence>
<dbReference type="Proteomes" id="UP000552644">
    <property type="component" value="Unassembled WGS sequence"/>
</dbReference>
<dbReference type="Pfam" id="PF00892">
    <property type="entry name" value="EamA"/>
    <property type="match status" value="1"/>
</dbReference>
<feature type="transmembrane region" description="Helical" evidence="7">
    <location>
        <begin position="161"/>
        <end position="188"/>
    </location>
</feature>
<dbReference type="RefSeq" id="WP_184717397.1">
    <property type="nucleotide sequence ID" value="NZ_JACHJP010000004.1"/>
</dbReference>
<name>A0A7W7QPG1_9ACTN</name>
<keyword evidence="5 7" id="KW-1133">Transmembrane helix</keyword>
<feature type="transmembrane region" description="Helical" evidence="7">
    <location>
        <begin position="267"/>
        <end position="288"/>
    </location>
</feature>
<evidence type="ECO:0000313" key="10">
    <source>
        <dbReference type="Proteomes" id="UP000552644"/>
    </source>
</evidence>
<dbReference type="GO" id="GO:0005886">
    <property type="term" value="C:plasma membrane"/>
    <property type="evidence" value="ECO:0007669"/>
    <property type="project" value="UniProtKB-SubCell"/>
</dbReference>
<comment type="similarity">
    <text evidence="2">Belongs to the EamA transporter family.</text>
</comment>
<gene>
    <name evidence="9" type="ORF">FHS44_004393</name>
</gene>
<feature type="transmembrane region" description="Helical" evidence="7">
    <location>
        <begin position="12"/>
        <end position="36"/>
    </location>
</feature>
<accession>A0A7W7QPG1</accession>
<evidence type="ECO:0000256" key="5">
    <source>
        <dbReference type="ARBA" id="ARBA00022989"/>
    </source>
</evidence>
<reference evidence="9 10" key="1">
    <citation type="submission" date="2020-08" db="EMBL/GenBank/DDBJ databases">
        <title>Genomic Encyclopedia of Type Strains, Phase III (KMG-III): the genomes of soil and plant-associated and newly described type strains.</title>
        <authorList>
            <person name="Whitman W."/>
        </authorList>
    </citation>
    <scope>NUCLEOTIDE SEQUENCE [LARGE SCALE GENOMIC DNA]</scope>
    <source>
        <strain evidence="9 10">CECT 8840</strain>
    </source>
</reference>
<evidence type="ECO:0000256" key="6">
    <source>
        <dbReference type="ARBA" id="ARBA00023136"/>
    </source>
</evidence>
<dbReference type="PANTHER" id="PTHR32322:SF18">
    <property type="entry name" value="S-ADENOSYLMETHIONINE_S-ADENOSYLHOMOCYSTEINE TRANSPORTER"/>
    <property type="match status" value="1"/>
</dbReference>
<dbReference type="AlphaFoldDB" id="A0A7W7QPG1"/>
<feature type="domain" description="EamA" evidence="8">
    <location>
        <begin position="16"/>
        <end position="147"/>
    </location>
</feature>
<proteinExistence type="inferred from homology"/>
<protein>
    <submittedName>
        <fullName evidence="9">Drug/metabolite transporter (DMT)-like permease</fullName>
    </submittedName>
</protein>
<evidence type="ECO:0000313" key="9">
    <source>
        <dbReference type="EMBL" id="MBB4917285.1"/>
    </source>
</evidence>
<dbReference type="InterPro" id="IPR037185">
    <property type="entry name" value="EmrE-like"/>
</dbReference>
<evidence type="ECO:0000256" key="3">
    <source>
        <dbReference type="ARBA" id="ARBA00022475"/>
    </source>
</evidence>
<feature type="transmembrane region" description="Helical" evidence="7">
    <location>
        <begin position="74"/>
        <end position="92"/>
    </location>
</feature>
<dbReference type="InterPro" id="IPR050638">
    <property type="entry name" value="AA-Vitamin_Transporters"/>
</dbReference>
<comment type="caution">
    <text evidence="9">The sequence shown here is derived from an EMBL/GenBank/DDBJ whole genome shotgun (WGS) entry which is preliminary data.</text>
</comment>